<protein>
    <submittedName>
        <fullName evidence="1">2282_t:CDS:1</fullName>
    </submittedName>
</protein>
<dbReference type="Proteomes" id="UP000789901">
    <property type="component" value="Unassembled WGS sequence"/>
</dbReference>
<gene>
    <name evidence="1" type="ORF">GMARGA_LOCUS7894</name>
</gene>
<sequence length="200" mass="23057">MSKGSINVISIFLTYLDENEKNQLTSSEYQAYDEDILPNCQEQLLNLINVQNELNELELKYFSTSINLTNIAPNLEALSINNSFGNPFGEGKNNFHNLQSLELEDNEIELNRIVLKTNQNYPNITTLCYITDNILFSSTLKIFKNLCQLQIGEFAYYDLPYSNQDYLQALVVKLEVLILTFNIEVDLLPNLRKFVEKPNI</sequence>
<keyword evidence="2" id="KW-1185">Reference proteome</keyword>
<comment type="caution">
    <text evidence="1">The sequence shown here is derived from an EMBL/GenBank/DDBJ whole genome shotgun (WGS) entry which is preliminary data.</text>
</comment>
<dbReference type="EMBL" id="CAJVQB010003941">
    <property type="protein sequence ID" value="CAG8622098.1"/>
    <property type="molecule type" value="Genomic_DNA"/>
</dbReference>
<organism evidence="1 2">
    <name type="scientific">Gigaspora margarita</name>
    <dbReference type="NCBI Taxonomy" id="4874"/>
    <lineage>
        <taxon>Eukaryota</taxon>
        <taxon>Fungi</taxon>
        <taxon>Fungi incertae sedis</taxon>
        <taxon>Mucoromycota</taxon>
        <taxon>Glomeromycotina</taxon>
        <taxon>Glomeromycetes</taxon>
        <taxon>Diversisporales</taxon>
        <taxon>Gigasporaceae</taxon>
        <taxon>Gigaspora</taxon>
    </lineage>
</organism>
<accession>A0ABN7UMU0</accession>
<proteinExistence type="predicted"/>
<evidence type="ECO:0000313" key="2">
    <source>
        <dbReference type="Proteomes" id="UP000789901"/>
    </source>
</evidence>
<name>A0ABN7UMU0_GIGMA</name>
<evidence type="ECO:0000313" key="1">
    <source>
        <dbReference type="EMBL" id="CAG8622098.1"/>
    </source>
</evidence>
<reference evidence="1 2" key="1">
    <citation type="submission" date="2021-06" db="EMBL/GenBank/DDBJ databases">
        <authorList>
            <person name="Kallberg Y."/>
            <person name="Tangrot J."/>
            <person name="Rosling A."/>
        </authorList>
    </citation>
    <scope>NUCLEOTIDE SEQUENCE [LARGE SCALE GENOMIC DNA]</scope>
    <source>
        <strain evidence="1 2">120-4 pot B 10/14</strain>
    </source>
</reference>